<dbReference type="EMBL" id="CMVM020000255">
    <property type="status" value="NOT_ANNOTATED_CDS"/>
    <property type="molecule type" value="Genomic_DNA"/>
</dbReference>
<feature type="region of interest" description="Disordered" evidence="1">
    <location>
        <begin position="31"/>
        <end position="64"/>
    </location>
</feature>
<reference evidence="2" key="2">
    <citation type="submission" date="2022-06" db="UniProtKB">
        <authorList>
            <consortium name="EnsemblMetazoa"/>
        </authorList>
    </citation>
    <scope>IDENTIFICATION</scope>
</reference>
<keyword evidence="3" id="KW-1185">Reference proteome</keyword>
<dbReference type="EnsemblMetazoa" id="OVOC9103.1">
    <property type="protein sequence ID" value="OVOC9103.1"/>
    <property type="gene ID" value="WBGene00245912"/>
</dbReference>
<dbReference type="AlphaFoldDB" id="A0A8R1U1Q2"/>
<accession>A0A8R1U1Q2</accession>
<evidence type="ECO:0000313" key="3">
    <source>
        <dbReference type="Proteomes" id="UP000024404"/>
    </source>
</evidence>
<protein>
    <submittedName>
        <fullName evidence="2">Uncharacterized protein</fullName>
    </submittedName>
</protein>
<organism evidence="2 3">
    <name type="scientific">Onchocerca volvulus</name>
    <dbReference type="NCBI Taxonomy" id="6282"/>
    <lineage>
        <taxon>Eukaryota</taxon>
        <taxon>Metazoa</taxon>
        <taxon>Ecdysozoa</taxon>
        <taxon>Nematoda</taxon>
        <taxon>Chromadorea</taxon>
        <taxon>Rhabditida</taxon>
        <taxon>Spirurina</taxon>
        <taxon>Spiruromorpha</taxon>
        <taxon>Filarioidea</taxon>
        <taxon>Onchocercidae</taxon>
        <taxon>Onchocerca</taxon>
    </lineage>
</organism>
<sequence>MYYTMKDKCEYRPIGRLYAKAIENRKGAVADEGYTDSDNTAGDAGNFHSTSDEIDRVNQEFDVN</sequence>
<reference evidence="3" key="1">
    <citation type="submission" date="2013-10" db="EMBL/GenBank/DDBJ databases">
        <title>Genome sequencing of Onchocerca volvulus.</title>
        <authorList>
            <person name="Cotton J."/>
            <person name="Tsai J."/>
            <person name="Stanley E."/>
            <person name="Tracey A."/>
            <person name="Holroyd N."/>
            <person name="Lustigman S."/>
            <person name="Berriman M."/>
        </authorList>
    </citation>
    <scope>NUCLEOTIDE SEQUENCE</scope>
</reference>
<feature type="compositionally biased region" description="Basic and acidic residues" evidence="1">
    <location>
        <begin position="50"/>
        <end position="64"/>
    </location>
</feature>
<dbReference type="Proteomes" id="UP000024404">
    <property type="component" value="Unassembled WGS sequence"/>
</dbReference>
<proteinExistence type="predicted"/>
<name>A0A8R1U1Q2_ONCVO</name>
<evidence type="ECO:0000256" key="1">
    <source>
        <dbReference type="SAM" id="MobiDB-lite"/>
    </source>
</evidence>
<evidence type="ECO:0000313" key="2">
    <source>
        <dbReference type="EnsemblMetazoa" id="OVOC9103.1"/>
    </source>
</evidence>